<organism evidence="4 5">
    <name type="scientific">Haloferula rosea</name>
    <dbReference type="NCBI Taxonomy" id="490093"/>
    <lineage>
        <taxon>Bacteria</taxon>
        <taxon>Pseudomonadati</taxon>
        <taxon>Verrucomicrobiota</taxon>
        <taxon>Verrucomicrobiia</taxon>
        <taxon>Verrucomicrobiales</taxon>
        <taxon>Verrucomicrobiaceae</taxon>
        <taxon>Haloferula</taxon>
    </lineage>
</organism>
<dbReference type="Gene3D" id="3.40.50.450">
    <property type="match status" value="1"/>
</dbReference>
<dbReference type="EMBL" id="JAENII010000019">
    <property type="protein sequence ID" value="MBK1828865.1"/>
    <property type="molecule type" value="Genomic_DNA"/>
</dbReference>
<dbReference type="Proteomes" id="UP000658278">
    <property type="component" value="Unassembled WGS sequence"/>
</dbReference>
<dbReference type="AlphaFoldDB" id="A0A934RE47"/>
<dbReference type="InterPro" id="IPR031100">
    <property type="entry name" value="LOG_fam"/>
</dbReference>
<evidence type="ECO:0000256" key="2">
    <source>
        <dbReference type="ARBA" id="ARBA00011985"/>
    </source>
</evidence>
<reference evidence="4" key="1">
    <citation type="submission" date="2021-01" db="EMBL/GenBank/DDBJ databases">
        <title>Modified the classification status of verrucomicrobia.</title>
        <authorList>
            <person name="Feng X."/>
        </authorList>
    </citation>
    <scope>NUCLEOTIDE SEQUENCE</scope>
    <source>
        <strain evidence="4">KCTC 22201</strain>
    </source>
</reference>
<protein>
    <recommendedName>
        <fullName evidence="3">AMP nucleosidase</fullName>
        <ecNumber evidence="2">3.2.2.4</ecNumber>
    </recommendedName>
    <alternativeName>
        <fullName evidence="3">AMP nucleosidase</fullName>
    </alternativeName>
</protein>
<proteinExistence type="predicted"/>
<dbReference type="GO" id="GO:0008714">
    <property type="term" value="F:AMP nucleosidase activity"/>
    <property type="evidence" value="ECO:0007669"/>
    <property type="project" value="UniProtKB-EC"/>
</dbReference>
<sequence length="370" mass="41391">MSRRHAKKLEVPVERDFTGGLEFRKSYVGSTGDEGLDRQISEMAKEVAKPGNEELLAEMMTTAVRLSRDGVSKGDFKLMNRALKEMREAEIVFESWQKFRKVSVFGSARTKPDEPEYIAAKEYAARMRDHGFMTITGAGPGIMAAGNEGAGAADSFGLNISLPFEADPNEFIAGDPKLIDFNYFFTRKLSFVKESDGAAGFPGGFGTMDEVFEALTLIQTGKAKVYPLVLVDAKGGTYWKFWEQFVKDHLLRLGLISESDMSLIHVTDDLDEAVEEVVGFYRVFHSYRYVGKRLVLRLMNRLSDASVKALEKEYSDLIESGGMKQCKALKAEENEPELAELPRLVFNHRKGDFGRMRELIDAVNKAEAEA</sequence>
<evidence type="ECO:0000313" key="4">
    <source>
        <dbReference type="EMBL" id="MBK1828865.1"/>
    </source>
</evidence>
<dbReference type="EC" id="3.2.2.4" evidence="2"/>
<evidence type="ECO:0000313" key="5">
    <source>
        <dbReference type="Proteomes" id="UP000658278"/>
    </source>
</evidence>
<dbReference type="PANTHER" id="PTHR43393">
    <property type="entry name" value="CYTOKININ RIBOSIDE 5'-MONOPHOSPHATE PHOSPHORIBOHYDROLASE"/>
    <property type="match status" value="1"/>
</dbReference>
<dbReference type="PANTHER" id="PTHR43393:SF2">
    <property type="entry name" value="CYTOKININ RIBOSIDE 5'-MONOPHOSPHATE PHOSPHORIBOHYDROLASE"/>
    <property type="match status" value="1"/>
</dbReference>
<name>A0A934RE47_9BACT</name>
<dbReference type="InterPro" id="IPR052341">
    <property type="entry name" value="LOG_family_nucleotidases"/>
</dbReference>
<dbReference type="GO" id="GO:0005829">
    <property type="term" value="C:cytosol"/>
    <property type="evidence" value="ECO:0007669"/>
    <property type="project" value="TreeGrafter"/>
</dbReference>
<accession>A0A934RE47</accession>
<keyword evidence="5" id="KW-1185">Reference proteome</keyword>
<evidence type="ECO:0000256" key="1">
    <source>
        <dbReference type="ARBA" id="ARBA00000274"/>
    </source>
</evidence>
<comment type="catalytic activity">
    <reaction evidence="1">
        <text>AMP + H2O = D-ribose 5-phosphate + adenine</text>
        <dbReference type="Rhea" id="RHEA:20129"/>
        <dbReference type="ChEBI" id="CHEBI:15377"/>
        <dbReference type="ChEBI" id="CHEBI:16708"/>
        <dbReference type="ChEBI" id="CHEBI:78346"/>
        <dbReference type="ChEBI" id="CHEBI:456215"/>
        <dbReference type="EC" id="3.2.2.4"/>
    </reaction>
</comment>
<comment type="caution">
    <text evidence="4">The sequence shown here is derived from an EMBL/GenBank/DDBJ whole genome shotgun (WGS) entry which is preliminary data.</text>
</comment>
<gene>
    <name evidence="4" type="ORF">JIN81_17655</name>
</gene>
<evidence type="ECO:0000256" key="3">
    <source>
        <dbReference type="ARBA" id="ARBA00031983"/>
    </source>
</evidence>
<dbReference type="RefSeq" id="WP_200283092.1">
    <property type="nucleotide sequence ID" value="NZ_JAENII010000019.1"/>
</dbReference>
<dbReference type="SUPFAM" id="SSF102405">
    <property type="entry name" value="MCP/YpsA-like"/>
    <property type="match status" value="1"/>
</dbReference>
<dbReference type="Pfam" id="PF03641">
    <property type="entry name" value="Lysine_decarbox"/>
    <property type="match status" value="1"/>
</dbReference>